<sequence>MIRVKNMDDKIEISTEYIQLGQFLKLANIVESGGMVKIFLAEYEVYVNEALEDRRGRKLYPGDVVEIPGMGSFDVVKES</sequence>
<dbReference type="PROSITE" id="PS50889">
    <property type="entry name" value="S4"/>
    <property type="match status" value="1"/>
</dbReference>
<dbReference type="EMBL" id="FNQR01000002">
    <property type="protein sequence ID" value="SDZ95402.1"/>
    <property type="molecule type" value="Genomic_DNA"/>
</dbReference>
<name>A0A1H3X9V8_9BACI</name>
<dbReference type="GO" id="GO:0003723">
    <property type="term" value="F:RNA binding"/>
    <property type="evidence" value="ECO:0007669"/>
    <property type="project" value="UniProtKB-KW"/>
</dbReference>
<protein>
    <submittedName>
        <fullName evidence="2">S4 domain protein YaaA</fullName>
    </submittedName>
</protein>
<dbReference type="Proteomes" id="UP000198584">
    <property type="component" value="Unassembled WGS sequence"/>
</dbReference>
<evidence type="ECO:0000313" key="3">
    <source>
        <dbReference type="Proteomes" id="UP000198584"/>
    </source>
</evidence>
<accession>A0A1H3X9V8</accession>
<gene>
    <name evidence="2" type="ORF">SAMN05421743_10271</name>
</gene>
<keyword evidence="1" id="KW-0694">RNA-binding</keyword>
<dbReference type="InterPro" id="IPR014330">
    <property type="entry name" value="RNA-bd_S4-rel_YaaA"/>
</dbReference>
<organism evidence="2 3">
    <name type="scientific">Thalassobacillus cyri</name>
    <dbReference type="NCBI Taxonomy" id="571932"/>
    <lineage>
        <taxon>Bacteria</taxon>
        <taxon>Bacillati</taxon>
        <taxon>Bacillota</taxon>
        <taxon>Bacilli</taxon>
        <taxon>Bacillales</taxon>
        <taxon>Bacillaceae</taxon>
        <taxon>Thalassobacillus</taxon>
    </lineage>
</organism>
<dbReference type="Gene3D" id="3.10.290.10">
    <property type="entry name" value="RNA-binding S4 domain"/>
    <property type="match status" value="1"/>
</dbReference>
<dbReference type="AlphaFoldDB" id="A0A1H3X9V8"/>
<dbReference type="InterPro" id="IPR036986">
    <property type="entry name" value="S4_RNA-bd_sf"/>
</dbReference>
<evidence type="ECO:0000256" key="1">
    <source>
        <dbReference type="PROSITE-ProRule" id="PRU00182"/>
    </source>
</evidence>
<proteinExistence type="predicted"/>
<evidence type="ECO:0000313" key="2">
    <source>
        <dbReference type="EMBL" id="SDZ95402.1"/>
    </source>
</evidence>
<dbReference type="NCBIfam" id="TIGR02988">
    <property type="entry name" value="YaaA_near_RecF"/>
    <property type="match status" value="1"/>
</dbReference>
<dbReference type="STRING" id="571932.SAMN05421743_10271"/>
<reference evidence="2 3" key="1">
    <citation type="submission" date="2016-10" db="EMBL/GenBank/DDBJ databases">
        <authorList>
            <person name="de Groot N.N."/>
        </authorList>
    </citation>
    <scope>NUCLEOTIDE SEQUENCE [LARGE SCALE GENOMIC DNA]</scope>
    <source>
        <strain evidence="2 3">CCM7597</strain>
    </source>
</reference>
<keyword evidence="3" id="KW-1185">Reference proteome</keyword>
<dbReference type="SUPFAM" id="SSF55174">
    <property type="entry name" value="Alpha-L RNA-binding motif"/>
    <property type="match status" value="1"/>
</dbReference>
<dbReference type="Pfam" id="PF13275">
    <property type="entry name" value="S4_2"/>
    <property type="match status" value="1"/>
</dbReference>